<protein>
    <submittedName>
        <fullName evidence="1">Uncharacterized protein</fullName>
    </submittedName>
</protein>
<dbReference type="EMBL" id="CM042888">
    <property type="protein sequence ID" value="KAI4325164.1"/>
    <property type="molecule type" value="Genomic_DNA"/>
</dbReference>
<organism evidence="1 2">
    <name type="scientific">Melastoma candidum</name>
    <dbReference type="NCBI Taxonomy" id="119954"/>
    <lineage>
        <taxon>Eukaryota</taxon>
        <taxon>Viridiplantae</taxon>
        <taxon>Streptophyta</taxon>
        <taxon>Embryophyta</taxon>
        <taxon>Tracheophyta</taxon>
        <taxon>Spermatophyta</taxon>
        <taxon>Magnoliopsida</taxon>
        <taxon>eudicotyledons</taxon>
        <taxon>Gunneridae</taxon>
        <taxon>Pentapetalae</taxon>
        <taxon>rosids</taxon>
        <taxon>malvids</taxon>
        <taxon>Myrtales</taxon>
        <taxon>Melastomataceae</taxon>
        <taxon>Melastomatoideae</taxon>
        <taxon>Melastomateae</taxon>
        <taxon>Melastoma</taxon>
    </lineage>
</organism>
<keyword evidence="2" id="KW-1185">Reference proteome</keyword>
<sequence length="310" mass="35060">MAPKCFSLTRAMKSWFRLSFSRAGLKSVSVDLPDGTTLHCWIPKTYKPSLPNLVLIHGMGSDSMWQWRDLVHRFSPHFNVYAPDLVFFGTSYTTSPERSESFQGRCVAGAMESLGVGRMHVAGCSYGGIIAYSMAAQFPERVERVVLCCAGVSMEEKDMDEGMFQMKSVDEAVSMLLPQTPEKSKELIALSVYKPPKSMPSCIYQDFIDVMLTENLTERAELIRALHKDRKLSNLPKISQPTLMIWGEYDKVFPLELAHRLKRHLDDAPRLVVIKDAGHILSMEAPKELYKHTKEFLLEPLASSMYNGKQ</sequence>
<proteinExistence type="predicted"/>
<accession>A0ACB9MP67</accession>
<dbReference type="Proteomes" id="UP001057402">
    <property type="component" value="Chromosome 9"/>
</dbReference>
<evidence type="ECO:0000313" key="2">
    <source>
        <dbReference type="Proteomes" id="UP001057402"/>
    </source>
</evidence>
<gene>
    <name evidence="1" type="ORF">MLD38_030584</name>
</gene>
<name>A0ACB9MP67_9MYRT</name>
<reference evidence="2" key="1">
    <citation type="journal article" date="2023" name="Front. Plant Sci.">
        <title>Chromosomal-level genome assembly of Melastoma candidum provides insights into trichome evolution.</title>
        <authorList>
            <person name="Zhong Y."/>
            <person name="Wu W."/>
            <person name="Sun C."/>
            <person name="Zou P."/>
            <person name="Liu Y."/>
            <person name="Dai S."/>
            <person name="Zhou R."/>
        </authorList>
    </citation>
    <scope>NUCLEOTIDE SEQUENCE [LARGE SCALE GENOMIC DNA]</scope>
</reference>
<comment type="caution">
    <text evidence="1">The sequence shown here is derived from an EMBL/GenBank/DDBJ whole genome shotgun (WGS) entry which is preliminary data.</text>
</comment>
<evidence type="ECO:0000313" key="1">
    <source>
        <dbReference type="EMBL" id="KAI4325164.1"/>
    </source>
</evidence>